<dbReference type="InParanoid" id="A0A2P5HXC7"/>
<evidence type="ECO:0000313" key="2">
    <source>
        <dbReference type="EMBL" id="POS74897.1"/>
    </source>
</evidence>
<evidence type="ECO:0000313" key="3">
    <source>
        <dbReference type="Proteomes" id="UP000094444"/>
    </source>
</evidence>
<dbReference type="AlphaFoldDB" id="A0A2P5HXC7"/>
<feature type="compositionally biased region" description="Basic residues" evidence="1">
    <location>
        <begin position="34"/>
        <end position="46"/>
    </location>
</feature>
<comment type="caution">
    <text evidence="2">The sequence shown here is derived from an EMBL/GenBank/DDBJ whole genome shotgun (WGS) entry which is preliminary data.</text>
</comment>
<feature type="region of interest" description="Disordered" evidence="1">
    <location>
        <begin position="173"/>
        <end position="218"/>
    </location>
</feature>
<feature type="compositionally biased region" description="Low complexity" evidence="1">
    <location>
        <begin position="505"/>
        <end position="514"/>
    </location>
</feature>
<dbReference type="Proteomes" id="UP000094444">
    <property type="component" value="Unassembled WGS sequence"/>
</dbReference>
<feature type="compositionally biased region" description="Low complexity" evidence="1">
    <location>
        <begin position="54"/>
        <end position="68"/>
    </location>
</feature>
<dbReference type="OrthoDB" id="5244412at2759"/>
<name>A0A2P5HXC7_DIAHE</name>
<keyword evidence="3" id="KW-1185">Reference proteome</keyword>
<reference evidence="2" key="1">
    <citation type="submission" date="2017-09" db="EMBL/GenBank/DDBJ databases">
        <title>Polyketide synthases of a Diaporthe helianthi virulent isolate.</title>
        <authorList>
            <person name="Baroncelli R."/>
        </authorList>
    </citation>
    <scope>NUCLEOTIDE SEQUENCE [LARGE SCALE GENOMIC DNA]</scope>
    <source>
        <strain evidence="2">7/96</strain>
    </source>
</reference>
<feature type="compositionally biased region" description="Basic and acidic residues" evidence="1">
    <location>
        <begin position="277"/>
        <end position="338"/>
    </location>
</feature>
<feature type="compositionally biased region" description="Polar residues" evidence="1">
    <location>
        <begin position="428"/>
        <end position="438"/>
    </location>
</feature>
<organism evidence="2 3">
    <name type="scientific">Diaporthe helianthi</name>
    <dbReference type="NCBI Taxonomy" id="158607"/>
    <lineage>
        <taxon>Eukaryota</taxon>
        <taxon>Fungi</taxon>
        <taxon>Dikarya</taxon>
        <taxon>Ascomycota</taxon>
        <taxon>Pezizomycotina</taxon>
        <taxon>Sordariomycetes</taxon>
        <taxon>Sordariomycetidae</taxon>
        <taxon>Diaporthales</taxon>
        <taxon>Diaporthaceae</taxon>
        <taxon>Diaporthe</taxon>
    </lineage>
</organism>
<proteinExistence type="predicted"/>
<accession>A0A2P5HXC7</accession>
<protein>
    <submittedName>
        <fullName evidence="2">Uncharacterized protein</fullName>
    </submittedName>
</protein>
<gene>
    <name evidence="2" type="ORF">DHEL01_v206709</name>
</gene>
<feature type="region of interest" description="Disordered" evidence="1">
    <location>
        <begin position="420"/>
        <end position="514"/>
    </location>
</feature>
<evidence type="ECO:0000256" key="1">
    <source>
        <dbReference type="SAM" id="MobiDB-lite"/>
    </source>
</evidence>
<feature type="region of interest" description="Disordered" evidence="1">
    <location>
        <begin position="21"/>
        <end position="74"/>
    </location>
</feature>
<sequence>MNHPNPAVVFHPRANSAMELTTPNQTGAFVFHPPRSRRPRHHHHHNYPSDSETDSTLSTTGSSCSSSSDSDDENAYYHSRISFRPRHRAGRTTTRPWWSGSVLAYPESYYASSSPWVTAPGLGGVGAAGLVTTATGTVVPQIQLQQAQAQAQQQQQQQPRRYGYRRFHYQGGERHSSAIPNWATGSQNSPWRYGGPNGNQNNGPGDTVGPGGTIEEVEEGGTAPIQPTAVLPVPLATPAAIDPYDQQPKHTHHYHLSNDDRRRGRRRSRHAHRRRYHRDDADDGRLGLVERERRRDSERQMADADASHRREAMMMELMDRARRRDRDQDRDRDRDRTGDSSAGLDARDILGVLLDSVAGGRGRHEGRGDVVEEGCGGSRRDAGLKVALDALSRRVDNMVISDQEKGRAAERAAEKVAAPARRKMKQNVAPSDQFNKGGSDSGLAANHNDGGGLSGQKKAVAVSGKITFSRRGKAGDQADIDTDETSRPSLVVDGKRVRRGRTLRRAGSTSTSAD</sequence>
<dbReference type="EMBL" id="MAVT02000561">
    <property type="protein sequence ID" value="POS74897.1"/>
    <property type="molecule type" value="Genomic_DNA"/>
</dbReference>
<feature type="region of interest" description="Disordered" evidence="1">
    <location>
        <begin position="239"/>
        <end position="343"/>
    </location>
</feature>
<feature type="compositionally biased region" description="Basic residues" evidence="1">
    <location>
        <begin position="263"/>
        <end position="276"/>
    </location>
</feature>